<accession>C9LJH1</accession>
<dbReference type="STRING" id="626522.GCWU000325_02383"/>
<protein>
    <submittedName>
        <fullName evidence="1">Uncharacterized protein</fullName>
    </submittedName>
</protein>
<dbReference type="Proteomes" id="UP000003460">
    <property type="component" value="Unassembled WGS sequence"/>
</dbReference>
<name>C9LJH1_9BACT</name>
<proteinExistence type="predicted"/>
<dbReference type="EMBL" id="ACIJ02000027">
    <property type="protein sequence ID" value="EEX70799.1"/>
    <property type="molecule type" value="Genomic_DNA"/>
</dbReference>
<dbReference type="AlphaFoldDB" id="C9LJH1"/>
<evidence type="ECO:0000313" key="1">
    <source>
        <dbReference type="EMBL" id="EEX70799.1"/>
    </source>
</evidence>
<sequence>MLPLRMQTKILHLKAAKRSNDDEKRLPFFKHTVKQTTDEWLNAIALSTLAQAALTPDVFYHDNKGLRS</sequence>
<gene>
    <name evidence="1" type="ORF">GCWU000325_02383</name>
</gene>
<reference evidence="1" key="1">
    <citation type="submission" date="2009-09" db="EMBL/GenBank/DDBJ databases">
        <authorList>
            <person name="Weinstock G."/>
            <person name="Sodergren E."/>
            <person name="Clifton S."/>
            <person name="Fulton L."/>
            <person name="Fulton B."/>
            <person name="Courtney L."/>
            <person name="Fronick C."/>
            <person name="Harrison M."/>
            <person name="Strong C."/>
            <person name="Farmer C."/>
            <person name="Delahaunty K."/>
            <person name="Markovic C."/>
            <person name="Hall O."/>
            <person name="Minx P."/>
            <person name="Tomlinson C."/>
            <person name="Mitreva M."/>
            <person name="Nelson J."/>
            <person name="Hou S."/>
            <person name="Wollam A."/>
            <person name="Pepin K.H."/>
            <person name="Johnson M."/>
            <person name="Bhonagiri V."/>
            <person name="Nash W.E."/>
            <person name="Warren W."/>
            <person name="Chinwalla A."/>
            <person name="Mardis E.R."/>
            <person name="Wilson R.K."/>
        </authorList>
    </citation>
    <scope>NUCLEOTIDE SEQUENCE [LARGE SCALE GENOMIC DNA]</scope>
    <source>
        <strain evidence="1">ATCC 51259</strain>
    </source>
</reference>
<keyword evidence="2" id="KW-1185">Reference proteome</keyword>
<dbReference type="HOGENOM" id="CLU_2790547_0_0_10"/>
<evidence type="ECO:0000313" key="2">
    <source>
        <dbReference type="Proteomes" id="UP000003460"/>
    </source>
</evidence>
<organism evidence="1 2">
    <name type="scientific">Alloprevotella tannerae ATCC 51259</name>
    <dbReference type="NCBI Taxonomy" id="626522"/>
    <lineage>
        <taxon>Bacteria</taxon>
        <taxon>Pseudomonadati</taxon>
        <taxon>Bacteroidota</taxon>
        <taxon>Bacteroidia</taxon>
        <taxon>Bacteroidales</taxon>
        <taxon>Prevotellaceae</taxon>
        <taxon>Alloprevotella</taxon>
    </lineage>
</organism>
<comment type="caution">
    <text evidence="1">The sequence shown here is derived from an EMBL/GenBank/DDBJ whole genome shotgun (WGS) entry which is preliminary data.</text>
</comment>